<evidence type="ECO:0000256" key="1">
    <source>
        <dbReference type="SAM" id="Phobius"/>
    </source>
</evidence>
<keyword evidence="1" id="KW-1133">Transmembrane helix</keyword>
<keyword evidence="1" id="KW-0812">Transmembrane</keyword>
<gene>
    <name evidence="2" type="ORF">B9T62_08690</name>
</gene>
<evidence type="ECO:0000313" key="3">
    <source>
        <dbReference type="Proteomes" id="UP000249890"/>
    </source>
</evidence>
<protein>
    <submittedName>
        <fullName evidence="2">Uncharacterized protein</fullName>
    </submittedName>
</protein>
<dbReference type="Proteomes" id="UP000249890">
    <property type="component" value="Chromosome"/>
</dbReference>
<dbReference type="RefSeq" id="WP_087914868.1">
    <property type="nucleotide sequence ID" value="NZ_CP021780.1"/>
</dbReference>
<keyword evidence="3" id="KW-1185">Reference proteome</keyword>
<sequence length="174" mass="20024">MQLTPLKKRRTFLIILVLVTLAYAGYQFYLYYAPRQAHYGQVETTDLGQESLGGIQLQQSIRTIEPAPTPKQDNDLYPYYTLEDETTVATEHGSDQIVLLVVYDNPDRSTHKGIHAGSSRQEVLDAYGQAFYKREEQGTSIIGYVDKENHRSLEFWLYKSKVQMIRYSVDSVTM</sequence>
<feature type="transmembrane region" description="Helical" evidence="1">
    <location>
        <begin position="12"/>
        <end position="32"/>
    </location>
</feature>
<keyword evidence="1" id="KW-0472">Membrane</keyword>
<name>A0A2Z2KCW5_9BACL</name>
<accession>A0A2Z2KCW5</accession>
<proteinExistence type="predicted"/>
<dbReference type="EMBL" id="CP021780">
    <property type="protein sequence ID" value="ASA20850.1"/>
    <property type="molecule type" value="Genomic_DNA"/>
</dbReference>
<dbReference type="OrthoDB" id="1912519at2"/>
<organism evidence="2 3">
    <name type="scientific">Paenibacillus donghaensis</name>
    <dbReference type="NCBI Taxonomy" id="414771"/>
    <lineage>
        <taxon>Bacteria</taxon>
        <taxon>Bacillati</taxon>
        <taxon>Bacillota</taxon>
        <taxon>Bacilli</taxon>
        <taxon>Bacillales</taxon>
        <taxon>Paenibacillaceae</taxon>
        <taxon>Paenibacillus</taxon>
    </lineage>
</organism>
<dbReference type="KEGG" id="pdh:B9T62_08690"/>
<reference evidence="2 3" key="1">
    <citation type="submission" date="2017-06" db="EMBL/GenBank/DDBJ databases">
        <title>Complete genome sequence of Paenibacillus donghaensis KCTC 13049T isolated from East Sea sediment, South Korea.</title>
        <authorList>
            <person name="Jung B.K."/>
            <person name="Hong S.-J."/>
            <person name="Shin J.-H."/>
        </authorList>
    </citation>
    <scope>NUCLEOTIDE SEQUENCE [LARGE SCALE GENOMIC DNA]</scope>
    <source>
        <strain evidence="2 3">KCTC 13049</strain>
    </source>
</reference>
<evidence type="ECO:0000313" key="2">
    <source>
        <dbReference type="EMBL" id="ASA20850.1"/>
    </source>
</evidence>
<dbReference type="AlphaFoldDB" id="A0A2Z2KCW5"/>